<dbReference type="KEGG" id="tra:Trad_2713"/>
<dbReference type="HOGENOM" id="CLU_119496_4_0_0"/>
<keyword evidence="3" id="KW-1185">Reference proteome</keyword>
<dbReference type="RefSeq" id="WP_013179176.1">
    <property type="nucleotide sequence ID" value="NC_014221.1"/>
</dbReference>
<organism evidence="2 3">
    <name type="scientific">Truepera radiovictrix (strain DSM 17093 / CIP 108686 / LMG 22925 / RQ-24)</name>
    <dbReference type="NCBI Taxonomy" id="649638"/>
    <lineage>
        <taxon>Bacteria</taxon>
        <taxon>Thermotogati</taxon>
        <taxon>Deinococcota</taxon>
        <taxon>Deinococci</taxon>
        <taxon>Trueperales</taxon>
        <taxon>Trueperaceae</taxon>
        <taxon>Truepera</taxon>
    </lineage>
</organism>
<evidence type="ECO:0000313" key="2">
    <source>
        <dbReference type="EMBL" id="ADI15816.1"/>
    </source>
</evidence>
<dbReference type="OrthoDB" id="557780at2"/>
<dbReference type="Proteomes" id="UP000000379">
    <property type="component" value="Chromosome"/>
</dbReference>
<accession>D7CUY9</accession>
<gene>
    <name evidence="2" type="ordered locus">Trad_2713</name>
</gene>
<dbReference type="CDD" id="cd09874">
    <property type="entry name" value="PIN_MT3492-like"/>
    <property type="match status" value="1"/>
</dbReference>
<dbReference type="AlphaFoldDB" id="D7CUY9"/>
<evidence type="ECO:0000259" key="1">
    <source>
        <dbReference type="Pfam" id="PF01850"/>
    </source>
</evidence>
<dbReference type="EMBL" id="CP002049">
    <property type="protein sequence ID" value="ADI15816.1"/>
    <property type="molecule type" value="Genomic_DNA"/>
</dbReference>
<dbReference type="SUPFAM" id="SSF88723">
    <property type="entry name" value="PIN domain-like"/>
    <property type="match status" value="1"/>
</dbReference>
<evidence type="ECO:0000313" key="3">
    <source>
        <dbReference type="Proteomes" id="UP000000379"/>
    </source>
</evidence>
<sequence>MIYLDTSFLIPYYLKESSSKAVELVLQAAPVGSLAVSTWTRVEFISTVARKVRMKELTKGNATAHAQALEHDLQDGFQLLPCTTADFELSGQLLLLDPALGLRGPDALHLALARRHEAQIYSLDKTLIHAATALGIPATDANISGEA</sequence>
<dbReference type="Pfam" id="PF01850">
    <property type="entry name" value="PIN"/>
    <property type="match status" value="1"/>
</dbReference>
<proteinExistence type="predicted"/>
<dbReference type="InterPro" id="IPR029060">
    <property type="entry name" value="PIN-like_dom_sf"/>
</dbReference>
<reference evidence="3" key="1">
    <citation type="submission" date="2010-05" db="EMBL/GenBank/DDBJ databases">
        <title>The complete genome of Truepera radiovictris DSM 17093.</title>
        <authorList>
            <consortium name="US DOE Joint Genome Institute (JGI-PGF)"/>
            <person name="Lucas S."/>
            <person name="Copeland A."/>
            <person name="Lapidus A."/>
            <person name="Glavina del Rio T."/>
            <person name="Dalin E."/>
            <person name="Tice H."/>
            <person name="Bruce D."/>
            <person name="Goodwin L."/>
            <person name="Pitluck S."/>
            <person name="Kyrpides N."/>
            <person name="Mavromatis K."/>
            <person name="Ovchinnikova G."/>
            <person name="Munk A.C."/>
            <person name="Detter J.C."/>
            <person name="Han C."/>
            <person name="Tapia R."/>
            <person name="Land M."/>
            <person name="Hauser L."/>
            <person name="Markowitz V."/>
            <person name="Cheng J.-F."/>
            <person name="Hugenholtz P."/>
            <person name="Woyke T."/>
            <person name="Wu D."/>
            <person name="Tindall B."/>
            <person name="Pomrenke H.G."/>
            <person name="Brambilla E."/>
            <person name="Klenk H.-P."/>
            <person name="Eisen J.A."/>
        </authorList>
    </citation>
    <scope>NUCLEOTIDE SEQUENCE [LARGE SCALE GENOMIC DNA]</scope>
    <source>
        <strain evidence="3">DSM 17093 / CIP 108686 / LMG 22925 / RQ-24</strain>
    </source>
</reference>
<name>D7CUY9_TRURR</name>
<reference evidence="2 3" key="2">
    <citation type="journal article" date="2011" name="Stand. Genomic Sci.">
        <title>Complete genome sequence of Truepera radiovictrix type strain (RQ-24).</title>
        <authorList>
            <person name="Ivanova N."/>
            <person name="Rohde C."/>
            <person name="Munk C."/>
            <person name="Nolan M."/>
            <person name="Lucas S."/>
            <person name="Del Rio T.G."/>
            <person name="Tice H."/>
            <person name="Deshpande S."/>
            <person name="Cheng J.F."/>
            <person name="Tapia R."/>
            <person name="Han C."/>
            <person name="Goodwin L."/>
            <person name="Pitluck S."/>
            <person name="Liolios K."/>
            <person name="Mavromatis K."/>
            <person name="Mikhailova N."/>
            <person name="Pati A."/>
            <person name="Chen A."/>
            <person name="Palaniappan K."/>
            <person name="Land M."/>
            <person name="Hauser L."/>
            <person name="Chang Y.J."/>
            <person name="Jeffries C.D."/>
            <person name="Brambilla E."/>
            <person name="Rohde M."/>
            <person name="Goker M."/>
            <person name="Tindall B.J."/>
            <person name="Woyke T."/>
            <person name="Bristow J."/>
            <person name="Eisen J.A."/>
            <person name="Markowitz V."/>
            <person name="Hugenholtz P."/>
            <person name="Kyrpides N.C."/>
            <person name="Klenk H.P."/>
            <person name="Lapidus A."/>
        </authorList>
    </citation>
    <scope>NUCLEOTIDE SEQUENCE [LARGE SCALE GENOMIC DNA]</scope>
    <source>
        <strain evidence="3">DSM 17093 / CIP 108686 / LMG 22925 / RQ-24</strain>
    </source>
</reference>
<protein>
    <submittedName>
        <fullName evidence="2">PilT protein domain protein</fullName>
    </submittedName>
</protein>
<feature type="domain" description="PIN" evidence="1">
    <location>
        <begin position="2"/>
        <end position="130"/>
    </location>
</feature>
<dbReference type="eggNOG" id="COG1848">
    <property type="taxonomic scope" value="Bacteria"/>
</dbReference>
<dbReference type="STRING" id="649638.Trad_2713"/>
<dbReference type="Gene3D" id="3.40.50.1010">
    <property type="entry name" value="5'-nuclease"/>
    <property type="match status" value="1"/>
</dbReference>
<dbReference type="InterPro" id="IPR002716">
    <property type="entry name" value="PIN_dom"/>
</dbReference>